<organism evidence="2 3">
    <name type="scientific">Candidatus Muproteobacteria bacterium RBG_16_62_13</name>
    <dbReference type="NCBI Taxonomy" id="1817756"/>
    <lineage>
        <taxon>Bacteria</taxon>
        <taxon>Pseudomonadati</taxon>
        <taxon>Pseudomonadota</taxon>
        <taxon>Candidatus Muproteobacteria</taxon>
    </lineage>
</organism>
<accession>A0A1F6SYB1</accession>
<name>A0A1F6SYB1_9PROT</name>
<dbReference type="SUPFAM" id="SSF51206">
    <property type="entry name" value="cAMP-binding domain-like"/>
    <property type="match status" value="1"/>
</dbReference>
<evidence type="ECO:0000313" key="3">
    <source>
        <dbReference type="Proteomes" id="UP000178379"/>
    </source>
</evidence>
<reference evidence="2 3" key="1">
    <citation type="journal article" date="2016" name="Nat. Commun.">
        <title>Thousands of microbial genomes shed light on interconnected biogeochemical processes in an aquifer system.</title>
        <authorList>
            <person name="Anantharaman K."/>
            <person name="Brown C.T."/>
            <person name="Hug L.A."/>
            <person name="Sharon I."/>
            <person name="Castelle C.J."/>
            <person name="Probst A.J."/>
            <person name="Thomas B.C."/>
            <person name="Singh A."/>
            <person name="Wilkins M.J."/>
            <person name="Karaoz U."/>
            <person name="Brodie E.L."/>
            <person name="Williams K.H."/>
            <person name="Hubbard S.S."/>
            <person name="Banfield J.F."/>
        </authorList>
    </citation>
    <scope>NUCLEOTIDE SEQUENCE [LARGE SCALE GENOMIC DNA]</scope>
</reference>
<feature type="domain" description="Cyclic nucleotide-binding" evidence="1">
    <location>
        <begin position="211"/>
        <end position="295"/>
    </location>
</feature>
<dbReference type="STRING" id="1817756.A2140_01635"/>
<evidence type="ECO:0000259" key="1">
    <source>
        <dbReference type="PROSITE" id="PS50042"/>
    </source>
</evidence>
<proteinExistence type="predicted"/>
<dbReference type="InterPro" id="IPR000595">
    <property type="entry name" value="cNMP-bd_dom"/>
</dbReference>
<evidence type="ECO:0000313" key="2">
    <source>
        <dbReference type="EMBL" id="OGI37927.1"/>
    </source>
</evidence>
<dbReference type="Proteomes" id="UP000178379">
    <property type="component" value="Unassembled WGS sequence"/>
</dbReference>
<dbReference type="EMBL" id="MFSQ01000135">
    <property type="protein sequence ID" value="OGI37927.1"/>
    <property type="molecule type" value="Genomic_DNA"/>
</dbReference>
<dbReference type="PROSITE" id="PS50042">
    <property type="entry name" value="CNMP_BINDING_3"/>
    <property type="match status" value="1"/>
</dbReference>
<dbReference type="AlphaFoldDB" id="A0A1F6SYB1"/>
<protein>
    <recommendedName>
        <fullName evidence="1">Cyclic nucleotide-binding domain-containing protein</fullName>
    </recommendedName>
</protein>
<comment type="caution">
    <text evidence="2">The sequence shown here is derived from an EMBL/GenBank/DDBJ whole genome shotgun (WGS) entry which is preliminary data.</text>
</comment>
<sequence length="329" mass="36820">MAILHQTREAKPWGTLTLNLQDDALRQLYPVSGRQAGELTVFQKRNREKSLFQGMGLMLEYRNELSPKTVIFCPVLHDRQTTLDRYADWLDRGSDGIDRVAPVLEVLNLIATLPIDARQEDRVLNLATSLHRRLIRKDRRRSSALEVKGGHVSMVDPNDVWGGKVRHGDAAHDDTAITSAATSTITTTLKREKPLIEGEGVNPQRLRFFAHFEHLDPVKLHMVADRALIQTAPPSAQLLRRDTDEPWNLYLLEGTVTLTAEDGSVTTLEGGTPRARAPLAFLRPRKYTVTALTKVFYISVHDTLLKVVQSSGRPVKPAQPTSFTVGVDE</sequence>
<gene>
    <name evidence="2" type="ORF">A2140_01635</name>
</gene>
<dbReference type="InterPro" id="IPR018490">
    <property type="entry name" value="cNMP-bd_dom_sf"/>
</dbReference>